<keyword evidence="2" id="KW-1185">Reference proteome</keyword>
<dbReference type="Proteomes" id="UP000290092">
    <property type="component" value="Unassembled WGS sequence"/>
</dbReference>
<accession>A0AAX2AI11</accession>
<dbReference type="KEGG" id="amyt:AMYT_a0133"/>
<comment type="caution">
    <text evidence="1">The sequence shown here is derived from an EMBL/GenBank/DDBJ whole genome shotgun (WGS) entry which is preliminary data.</text>
</comment>
<evidence type="ECO:0000313" key="2">
    <source>
        <dbReference type="Proteomes" id="UP000290092"/>
    </source>
</evidence>
<organism evidence="1 2">
    <name type="scientific">Malaciobacter mytili LMG 24559</name>
    <dbReference type="NCBI Taxonomy" id="1032238"/>
    <lineage>
        <taxon>Bacteria</taxon>
        <taxon>Pseudomonadati</taxon>
        <taxon>Campylobacterota</taxon>
        <taxon>Epsilonproteobacteria</taxon>
        <taxon>Campylobacterales</taxon>
        <taxon>Arcobacteraceae</taxon>
        <taxon>Malaciobacter</taxon>
    </lineage>
</organism>
<reference evidence="1 2" key="1">
    <citation type="submission" date="2017-09" db="EMBL/GenBank/DDBJ databases">
        <title>Genomics of the genus Arcobacter.</title>
        <authorList>
            <person name="Perez-Cataluna A."/>
            <person name="Figueras M.J."/>
            <person name="Salas-Masso N."/>
        </authorList>
    </citation>
    <scope>NUCLEOTIDE SEQUENCE [LARGE SCALE GENOMIC DNA]</scope>
    <source>
        <strain evidence="1 2">CECT 7386</strain>
    </source>
</reference>
<sequence length="262" mass="30631">MVKNKIDLLIKELVIKTGLDNSTIEYILTNAIAKAYNGCYAALINEDGIITITFLNEDDTFYLKDFVVSRKKFNDILSELNKHINQFVLKNDDEKFIEILKNSDLVANKLTFDGNDFILEIDYEKLSLKKSSYFDLLAKECTFFIKQNDLYFNDLENLSKGIFPKGIFTVDVFSFNSKNKTVYCKRVSQKNSKKMFFYAFNDLNKILETNYSIKKIKSRFISDTKEVIYFIEFRNKGSNFFISELSKRLKKLLGKSKLNIKF</sequence>
<dbReference type="AlphaFoldDB" id="A0AAX2AI11"/>
<dbReference type="RefSeq" id="WP_114843339.1">
    <property type="nucleotide sequence ID" value="NZ_CP031220.1"/>
</dbReference>
<name>A0AAX2AI11_9BACT</name>
<evidence type="ECO:0000313" key="1">
    <source>
        <dbReference type="EMBL" id="RXK15091.1"/>
    </source>
</evidence>
<dbReference type="EMBL" id="NXID01000039">
    <property type="protein sequence ID" value="RXK15091.1"/>
    <property type="molecule type" value="Genomic_DNA"/>
</dbReference>
<protein>
    <submittedName>
        <fullName evidence="1">Uncharacterized protein</fullName>
    </submittedName>
</protein>
<gene>
    <name evidence="1" type="ORF">CP985_10325</name>
</gene>
<proteinExistence type="predicted"/>